<dbReference type="PANTHER" id="PTHR20863:SF76">
    <property type="entry name" value="CARRIER DOMAIN-CONTAINING PROTEIN"/>
    <property type="match status" value="1"/>
</dbReference>
<feature type="domain" description="N-acetyltransferase" evidence="5">
    <location>
        <begin position="110"/>
        <end position="266"/>
    </location>
</feature>
<dbReference type="SUPFAM" id="SSF55729">
    <property type="entry name" value="Acyl-CoA N-acyltransferases (Nat)"/>
    <property type="match status" value="1"/>
</dbReference>
<dbReference type="Gene3D" id="1.10.1200.10">
    <property type="entry name" value="ACP-like"/>
    <property type="match status" value="1"/>
</dbReference>
<evidence type="ECO:0000256" key="3">
    <source>
        <dbReference type="SAM" id="MobiDB-lite"/>
    </source>
</evidence>
<dbReference type="PROSITE" id="PS50075">
    <property type="entry name" value="CARRIER"/>
    <property type="match status" value="1"/>
</dbReference>
<dbReference type="GO" id="GO:0000035">
    <property type="term" value="F:acyl binding"/>
    <property type="evidence" value="ECO:0007669"/>
    <property type="project" value="TreeGrafter"/>
</dbReference>
<dbReference type="GO" id="GO:0005829">
    <property type="term" value="C:cytosol"/>
    <property type="evidence" value="ECO:0007669"/>
    <property type="project" value="TreeGrafter"/>
</dbReference>
<dbReference type="CDD" id="cd04301">
    <property type="entry name" value="NAT_SF"/>
    <property type="match status" value="1"/>
</dbReference>
<dbReference type="InterPro" id="IPR003231">
    <property type="entry name" value="ACP"/>
</dbReference>
<keyword evidence="6" id="KW-0808">Transferase</keyword>
<dbReference type="InterPro" id="IPR036736">
    <property type="entry name" value="ACP-like_sf"/>
</dbReference>
<dbReference type="Gene3D" id="3.40.630.30">
    <property type="match status" value="1"/>
</dbReference>
<name>D9PJN3_9ZZZZ</name>
<sequence>METEEIRLAVNTAIESIAPEAGMKAVRPDAPLREQVDLDSMDWLNVVAAVQERFGIEIPESDYARLDTVDSIIAYVSSRRPDSGGAPSSRGAPVAAPVGPTSHRVGGDTVRVRSMRREDLPMEADFVRHLSSDARYKRFMLTLRELSPAKLKYLTDVDQDRHVALVATVDRDGHELEVGVARYVLDPAGTSGEFAIAVDDAWQGSGLAGILMHALIDVARSRGLATMEGIVLRSNDRMLRFARQLGFRAEPDPEDPQTIRVVRDLR</sequence>
<dbReference type="GO" id="GO:0016020">
    <property type="term" value="C:membrane"/>
    <property type="evidence" value="ECO:0007669"/>
    <property type="project" value="GOC"/>
</dbReference>
<protein>
    <submittedName>
        <fullName evidence="6">Protein containing GCN5-related N-acetyltransferase domain</fullName>
    </submittedName>
</protein>
<feature type="region of interest" description="Disordered" evidence="3">
    <location>
        <begin position="78"/>
        <end position="106"/>
    </location>
</feature>
<dbReference type="PROSITE" id="PS51186">
    <property type="entry name" value="GNAT"/>
    <property type="match status" value="1"/>
</dbReference>
<dbReference type="InterPro" id="IPR000182">
    <property type="entry name" value="GNAT_dom"/>
</dbReference>
<evidence type="ECO:0000259" key="4">
    <source>
        <dbReference type="PROSITE" id="PS50075"/>
    </source>
</evidence>
<proteinExistence type="predicted"/>
<reference evidence="6" key="1">
    <citation type="submission" date="2010-07" db="EMBL/GenBank/DDBJ databases">
        <authorList>
            <consortium name="CONSOLIDER consortium CSD2007-00005"/>
            <person name="Guazzaroni M.-E."/>
            <person name="Richter M."/>
            <person name="Garcia-Salamanca A."/>
            <person name="Yarza P."/>
            <person name="Ferrer M."/>
        </authorList>
    </citation>
    <scope>NUCLEOTIDE SEQUENCE</scope>
</reference>
<comment type="caution">
    <text evidence="6">The sequence shown here is derived from an EMBL/GenBank/DDBJ whole genome shotgun (WGS) entry which is preliminary data.</text>
</comment>
<dbReference type="EMBL" id="ADZX01000537">
    <property type="protein sequence ID" value="EFK96231.1"/>
    <property type="molecule type" value="Genomic_DNA"/>
</dbReference>
<dbReference type="SUPFAM" id="SSF47336">
    <property type="entry name" value="ACP-like"/>
    <property type="match status" value="1"/>
</dbReference>
<dbReference type="GO" id="GO:0009245">
    <property type="term" value="P:lipid A biosynthetic process"/>
    <property type="evidence" value="ECO:0007669"/>
    <property type="project" value="TreeGrafter"/>
</dbReference>
<evidence type="ECO:0000256" key="2">
    <source>
        <dbReference type="ARBA" id="ARBA00022553"/>
    </source>
</evidence>
<gene>
    <name evidence="6" type="ORF">LDC_1744</name>
</gene>
<keyword evidence="1" id="KW-0596">Phosphopantetheine</keyword>
<keyword evidence="2" id="KW-0597">Phosphoprotein</keyword>
<evidence type="ECO:0000313" key="6">
    <source>
        <dbReference type="EMBL" id="EFK96231.1"/>
    </source>
</evidence>
<evidence type="ECO:0000259" key="5">
    <source>
        <dbReference type="PROSITE" id="PS51186"/>
    </source>
</evidence>
<organism evidence="6">
    <name type="scientific">sediment metagenome</name>
    <dbReference type="NCBI Taxonomy" id="749907"/>
    <lineage>
        <taxon>unclassified sequences</taxon>
        <taxon>metagenomes</taxon>
        <taxon>ecological metagenomes</taxon>
    </lineage>
</organism>
<dbReference type="InterPro" id="IPR009081">
    <property type="entry name" value="PP-bd_ACP"/>
</dbReference>
<dbReference type="PANTHER" id="PTHR20863">
    <property type="entry name" value="ACYL CARRIER PROTEIN"/>
    <property type="match status" value="1"/>
</dbReference>
<accession>D9PJN3</accession>
<feature type="domain" description="Carrier" evidence="4">
    <location>
        <begin position="4"/>
        <end position="80"/>
    </location>
</feature>
<dbReference type="Pfam" id="PF00550">
    <property type="entry name" value="PP-binding"/>
    <property type="match status" value="1"/>
</dbReference>
<dbReference type="InterPro" id="IPR016181">
    <property type="entry name" value="Acyl_CoA_acyltransferase"/>
</dbReference>
<reference evidence="6" key="2">
    <citation type="journal article" date="2011" name="Microb. Ecol.">
        <title>Taxonomic and Functional Metagenomic Profiling of the Microbial Community in the Anoxic Sediment of a Sub-saline Shallow Lake (Laguna de Carrizo, Central Spain).</title>
        <authorList>
            <person name="Ferrer M."/>
            <person name="Guazzaroni M.E."/>
            <person name="Richter M."/>
            <person name="Garcia-Salamanca A."/>
            <person name="Yarza P."/>
            <person name="Suarez-Suarez A."/>
            <person name="Solano J."/>
            <person name="Alcaide M."/>
            <person name="van Dillewijn P."/>
            <person name="Molina-Henares M.A."/>
            <person name="Lopez-Cortes N."/>
            <person name="Al-Ramahi Y."/>
            <person name="Guerrero C."/>
            <person name="Acosta A."/>
            <person name="de Eugenio L.I."/>
            <person name="Martinez V."/>
            <person name="Marques S."/>
            <person name="Rojo F."/>
            <person name="Santero E."/>
            <person name="Genilloud O."/>
            <person name="Perez-Perez J."/>
            <person name="Rossello-Mora R."/>
            <person name="Ramos J.L."/>
        </authorList>
    </citation>
    <scope>NUCLEOTIDE SEQUENCE</scope>
</reference>
<evidence type="ECO:0000256" key="1">
    <source>
        <dbReference type="ARBA" id="ARBA00022450"/>
    </source>
</evidence>
<dbReference type="AlphaFoldDB" id="D9PJN3"/>
<dbReference type="GO" id="GO:0000036">
    <property type="term" value="F:acyl carrier activity"/>
    <property type="evidence" value="ECO:0007669"/>
    <property type="project" value="TreeGrafter"/>
</dbReference>
<dbReference type="GO" id="GO:0016747">
    <property type="term" value="F:acyltransferase activity, transferring groups other than amino-acyl groups"/>
    <property type="evidence" value="ECO:0007669"/>
    <property type="project" value="InterPro"/>
</dbReference>
<dbReference type="Pfam" id="PF00583">
    <property type="entry name" value="Acetyltransf_1"/>
    <property type="match status" value="1"/>
</dbReference>